<evidence type="ECO:0000313" key="3">
    <source>
        <dbReference type="EMBL" id="GAA3493749.1"/>
    </source>
</evidence>
<proteinExistence type="predicted"/>
<feature type="region of interest" description="Disordered" evidence="1">
    <location>
        <begin position="1"/>
        <end position="25"/>
    </location>
</feature>
<dbReference type="SUPFAM" id="SSF109709">
    <property type="entry name" value="KorB DNA-binding domain-like"/>
    <property type="match status" value="1"/>
</dbReference>
<sequence>MATVTESPTAETAETAPVDADETSLTAVLLDPDAITRDECNARETDTEPDTDLINSVKAVGVQDPVSVRPRPDGTYGAFKGWRRTQAAQIANAAAEAEGHPRRQIKAYVRADLVGRDAWTRFLSLIENHQRQGMSPKDTLKAAELSLIGMDEVEQKQAARALGLKRGTGKRLGRAQQLDDATLRRASAGGMDLEQLSQLAEVEDVPRAQDRLLRALARDEAEEGGGRGHWDQELALLKAEQDDLNARRKAVAALEKAGVPLLPTHRPYGEKDTARPLSELTTPLGNPLDENGHKGCPGHSARLDDEHQPIWYCADPAAHGHKVRPKPKPVKTPEDEEKAAERARITACNRAWKAAAGPRKEFVARLVRGSKALPEEAWRFALTVLLDLPSFYGKWAQRQEAEDVAQLLGVKLPDSPFERVRLSELATLSKARMAHVLFAHVAAAFERDMRDPKGWNAARMQVSFLWENPTPEQASYLLLLEKLGQDDKGSYRLSEVEEQAVAAHRGEAPGDDSAA</sequence>
<gene>
    <name evidence="3" type="ORF">GCM10019016_008480</name>
</gene>
<dbReference type="InterPro" id="IPR003115">
    <property type="entry name" value="ParB_N"/>
</dbReference>
<organism evidence="3 4">
    <name type="scientific">Streptomyces prasinosporus</name>
    <dbReference type="NCBI Taxonomy" id="68256"/>
    <lineage>
        <taxon>Bacteria</taxon>
        <taxon>Bacillati</taxon>
        <taxon>Actinomycetota</taxon>
        <taxon>Actinomycetes</taxon>
        <taxon>Kitasatosporales</taxon>
        <taxon>Streptomycetaceae</taxon>
        <taxon>Streptomyces</taxon>
        <taxon>Streptomyces albogriseolus group</taxon>
    </lineage>
</organism>
<dbReference type="PANTHER" id="PTHR33375:SF1">
    <property type="entry name" value="CHROMOSOME-PARTITIONING PROTEIN PARB-RELATED"/>
    <property type="match status" value="1"/>
</dbReference>
<feature type="compositionally biased region" description="Low complexity" evidence="1">
    <location>
        <begin position="1"/>
        <end position="18"/>
    </location>
</feature>
<dbReference type="PANTHER" id="PTHR33375">
    <property type="entry name" value="CHROMOSOME-PARTITIONING PROTEIN PARB-RELATED"/>
    <property type="match status" value="1"/>
</dbReference>
<dbReference type="Proteomes" id="UP001501455">
    <property type="component" value="Unassembled WGS sequence"/>
</dbReference>
<evidence type="ECO:0000256" key="1">
    <source>
        <dbReference type="SAM" id="MobiDB-lite"/>
    </source>
</evidence>
<feature type="domain" description="ParB-like N-terminal" evidence="2">
    <location>
        <begin position="28"/>
        <end position="129"/>
    </location>
</feature>
<dbReference type="EMBL" id="BAAAXF010000014">
    <property type="protein sequence ID" value="GAA3493749.1"/>
    <property type="molecule type" value="Genomic_DNA"/>
</dbReference>
<dbReference type="InterPro" id="IPR036086">
    <property type="entry name" value="ParB/Sulfiredoxin_sf"/>
</dbReference>
<dbReference type="SMART" id="SM00470">
    <property type="entry name" value="ParB"/>
    <property type="match status" value="1"/>
</dbReference>
<dbReference type="Gene3D" id="1.10.10.2830">
    <property type="match status" value="1"/>
</dbReference>
<dbReference type="SUPFAM" id="SSF110849">
    <property type="entry name" value="ParB/Sulfiredoxin"/>
    <property type="match status" value="1"/>
</dbReference>
<keyword evidence="4" id="KW-1185">Reference proteome</keyword>
<name>A0ABP6TG35_9ACTN</name>
<dbReference type="Gene3D" id="3.90.1530.30">
    <property type="match status" value="1"/>
</dbReference>
<evidence type="ECO:0000259" key="2">
    <source>
        <dbReference type="SMART" id="SM00470"/>
    </source>
</evidence>
<evidence type="ECO:0000313" key="4">
    <source>
        <dbReference type="Proteomes" id="UP001501455"/>
    </source>
</evidence>
<dbReference type="RefSeq" id="WP_193460138.1">
    <property type="nucleotide sequence ID" value="NZ_BAAAXF010000014.1"/>
</dbReference>
<comment type="caution">
    <text evidence="3">The sequence shown here is derived from an EMBL/GenBank/DDBJ whole genome shotgun (WGS) entry which is preliminary data.</text>
</comment>
<reference evidence="4" key="1">
    <citation type="journal article" date="2019" name="Int. J. Syst. Evol. Microbiol.">
        <title>The Global Catalogue of Microorganisms (GCM) 10K type strain sequencing project: providing services to taxonomists for standard genome sequencing and annotation.</title>
        <authorList>
            <consortium name="The Broad Institute Genomics Platform"/>
            <consortium name="The Broad Institute Genome Sequencing Center for Infectious Disease"/>
            <person name="Wu L."/>
            <person name="Ma J."/>
        </authorList>
    </citation>
    <scope>NUCLEOTIDE SEQUENCE [LARGE SCALE GENOMIC DNA]</scope>
    <source>
        <strain evidence="4">JCM 4816</strain>
    </source>
</reference>
<dbReference type="Pfam" id="PF02195">
    <property type="entry name" value="ParB_N"/>
    <property type="match status" value="1"/>
</dbReference>
<dbReference type="InterPro" id="IPR050336">
    <property type="entry name" value="Chromosome_partition/occlusion"/>
</dbReference>
<accession>A0ABP6TG35</accession>
<protein>
    <recommendedName>
        <fullName evidence="2">ParB-like N-terminal domain-containing protein</fullName>
    </recommendedName>
</protein>